<dbReference type="InterPro" id="IPR014001">
    <property type="entry name" value="Helicase_ATP-bd"/>
</dbReference>
<dbReference type="InterPro" id="IPR049730">
    <property type="entry name" value="SNF2/RAD54-like_C"/>
</dbReference>
<dbReference type="STRING" id="231916.A0A409YRD3"/>
<dbReference type="PANTHER" id="PTHR10799">
    <property type="entry name" value="SNF2/RAD54 HELICASE FAMILY"/>
    <property type="match status" value="1"/>
</dbReference>
<comment type="caution">
    <text evidence="7">The sequence shown here is derived from an EMBL/GenBank/DDBJ whole genome shotgun (WGS) entry which is preliminary data.</text>
</comment>
<organism evidence="7 8">
    <name type="scientific">Gymnopilus dilepis</name>
    <dbReference type="NCBI Taxonomy" id="231916"/>
    <lineage>
        <taxon>Eukaryota</taxon>
        <taxon>Fungi</taxon>
        <taxon>Dikarya</taxon>
        <taxon>Basidiomycota</taxon>
        <taxon>Agaricomycotina</taxon>
        <taxon>Agaricomycetes</taxon>
        <taxon>Agaricomycetidae</taxon>
        <taxon>Agaricales</taxon>
        <taxon>Agaricineae</taxon>
        <taxon>Hymenogastraceae</taxon>
        <taxon>Gymnopilus</taxon>
    </lineage>
</organism>
<gene>
    <name evidence="7" type="ORF">CVT26_008758</name>
</gene>
<evidence type="ECO:0000259" key="5">
    <source>
        <dbReference type="PROSITE" id="PS51192"/>
    </source>
</evidence>
<feature type="non-terminal residue" evidence="7">
    <location>
        <position position="1144"/>
    </location>
</feature>
<feature type="compositionally biased region" description="Basic residues" evidence="4">
    <location>
        <begin position="1057"/>
        <end position="1066"/>
    </location>
</feature>
<evidence type="ECO:0000313" key="8">
    <source>
        <dbReference type="Proteomes" id="UP000284706"/>
    </source>
</evidence>
<keyword evidence="1" id="KW-0547">Nucleotide-binding</keyword>
<dbReference type="SUPFAM" id="SSF52540">
    <property type="entry name" value="P-loop containing nucleoside triphosphate hydrolases"/>
    <property type="match status" value="2"/>
</dbReference>
<dbReference type="InParanoid" id="A0A409YRD3"/>
<dbReference type="InterPro" id="IPR001650">
    <property type="entry name" value="Helicase_C-like"/>
</dbReference>
<dbReference type="CDD" id="cd18793">
    <property type="entry name" value="SF2_C_SNF"/>
    <property type="match status" value="1"/>
</dbReference>
<feature type="region of interest" description="Disordered" evidence="4">
    <location>
        <begin position="1002"/>
        <end position="1084"/>
    </location>
</feature>
<reference evidence="7 8" key="1">
    <citation type="journal article" date="2018" name="Evol. Lett.">
        <title>Horizontal gene cluster transfer increased hallucinogenic mushroom diversity.</title>
        <authorList>
            <person name="Reynolds H.T."/>
            <person name="Vijayakumar V."/>
            <person name="Gluck-Thaler E."/>
            <person name="Korotkin H.B."/>
            <person name="Matheny P.B."/>
            <person name="Slot J.C."/>
        </authorList>
    </citation>
    <scope>NUCLEOTIDE SEQUENCE [LARGE SCALE GENOMIC DNA]</scope>
    <source>
        <strain evidence="7 8">SRW20</strain>
    </source>
</reference>
<dbReference type="InterPro" id="IPR038718">
    <property type="entry name" value="SNF2-like_sf"/>
</dbReference>
<dbReference type="OrthoDB" id="3270319at2759"/>
<dbReference type="SMART" id="SM00487">
    <property type="entry name" value="DEXDc"/>
    <property type="match status" value="1"/>
</dbReference>
<dbReference type="PROSITE" id="PS51192">
    <property type="entry name" value="HELICASE_ATP_BIND_1"/>
    <property type="match status" value="1"/>
</dbReference>
<dbReference type="InterPro" id="IPR027417">
    <property type="entry name" value="P-loop_NTPase"/>
</dbReference>
<feature type="region of interest" description="Disordered" evidence="4">
    <location>
        <begin position="1093"/>
        <end position="1112"/>
    </location>
</feature>
<dbReference type="GO" id="GO:0016787">
    <property type="term" value="F:hydrolase activity"/>
    <property type="evidence" value="ECO:0007669"/>
    <property type="project" value="UniProtKB-KW"/>
</dbReference>
<dbReference type="AlphaFoldDB" id="A0A409YRD3"/>
<keyword evidence="3" id="KW-0067">ATP-binding</keyword>
<dbReference type="SMART" id="SM00490">
    <property type="entry name" value="HELICc"/>
    <property type="match status" value="1"/>
</dbReference>
<evidence type="ECO:0000256" key="3">
    <source>
        <dbReference type="ARBA" id="ARBA00022840"/>
    </source>
</evidence>
<dbReference type="Pfam" id="PF00271">
    <property type="entry name" value="Helicase_C"/>
    <property type="match status" value="1"/>
</dbReference>
<evidence type="ECO:0008006" key="9">
    <source>
        <dbReference type="Google" id="ProtNLM"/>
    </source>
</evidence>
<evidence type="ECO:0000256" key="1">
    <source>
        <dbReference type="ARBA" id="ARBA00022741"/>
    </source>
</evidence>
<evidence type="ECO:0000313" key="7">
    <source>
        <dbReference type="EMBL" id="PPR05564.1"/>
    </source>
</evidence>
<accession>A0A409YRD3</accession>
<dbReference type="GO" id="GO:0005524">
    <property type="term" value="F:ATP binding"/>
    <property type="evidence" value="ECO:0007669"/>
    <property type="project" value="InterPro"/>
</dbReference>
<evidence type="ECO:0000256" key="2">
    <source>
        <dbReference type="ARBA" id="ARBA00022801"/>
    </source>
</evidence>
<dbReference type="InterPro" id="IPR000330">
    <property type="entry name" value="SNF2_N"/>
</dbReference>
<proteinExistence type="predicted"/>
<dbReference type="Gene3D" id="3.40.50.300">
    <property type="entry name" value="P-loop containing nucleotide triphosphate hydrolases"/>
    <property type="match status" value="1"/>
</dbReference>
<feature type="domain" description="Helicase C-terminal" evidence="6">
    <location>
        <begin position="795"/>
        <end position="989"/>
    </location>
</feature>
<protein>
    <recommendedName>
        <fullName evidence="9">Helicase C-terminal domain-containing protein</fullName>
    </recommendedName>
</protein>
<evidence type="ECO:0000256" key="4">
    <source>
        <dbReference type="SAM" id="MobiDB-lite"/>
    </source>
</evidence>
<feature type="domain" description="Helicase ATP-binding" evidence="5">
    <location>
        <begin position="404"/>
        <end position="633"/>
    </location>
</feature>
<sequence>MPTGYVHGALIDMYHVGGGAPWIFPLFQERTGIVLAVGSSDIPSPKTWTDDERAQVDSFFRQYKAKPDAAAKRKFSTISGKEVPGAEVWRKFISEGWKTWKITDSITRVLTQKRFHPIILMQYSSRPDVWPEADTYIPQVMDDIAIELFGEEALDGLGRLKDSLHSSVKVLIQRTWISIYNKYSKAKATVKAYEEEATRALENVSEDCGEDAVRDIIAKISKWKAACEVIQSKSANAKLQDAETRLRGVINAVSSKPRASSGEALGDSSPDHDKDDLLLLFRDLTETTPIEEAVSLENQQPAMVIDFRDESSPCDPGMEVEYCMDIITLHRVLGHHPKGVNKIFLPDHFLPYRHSAGLTPHDSQYAHLFEEETAATHPDMKQFSLHWHQVAGVHSIIRNLFYETQHPDNFSGVLVADDVGLGKTCQAIAVIHFISNAIFLAKRNQPLAPILGERPFLGSSEYISDLPSLVLVPGSVLAQWTNEVHRTLTVDGYDVFTYPIPAQSHKGFWARDAPFRKSKKDPCRRIIIASHSSLTLDFNLLYSKKANDSDEGLPWEGLRTLPNFKENVKGTLFRQDYLTVVLDEAHEFRNFGSKHNAALRILQQSAARLIMTATPLQTSTRDISAMGRLVGIRYFMTAESLQTDNFEQAEVKRLRKNLAPDHDPLSDDVDPARQYCSKVAKSKQKYFKDHILRRTVDSVDNKNNRLIDIPPYKTIVVPLKLQERETAILDQLHLQSKDSVSQSNSMHGIPNSNFYLPYRMGACCPRLSPKDPIPKFRTKEEWDAGKFTKFDVCAKLIKHLLKRDDAPEIVVQDGKVKFPRLTNEQKAKPVSRTRKILIYQEFPCLGSLLRNVLKLYGIVCVHIDGDTTLDDRTKRVHAFRTDAKVRVLIFSRIGASGINLPEADTIIYVDQAWSGQEMRQARGRCHRQPQKKVVRCYHLLAENTADIILYGLALGKEEMMTAFLTKETGQDMLTLLTGHTIDQDDRTLSERSVAGKQKAIAQEGDVNAKADSTSTKQKQKQHFPASQDVQLAPLPPPPGDDDEYVPSSREPSPPLKQPKKARKSKKTDKDITSSQPSQIMPAPLDAVNIRAAVPDHASSSRRSQHTSRSSDAFNIIRFTASHSGIRTVISRAIAAAEAAEEGEE</sequence>
<name>A0A409YRD3_9AGAR</name>
<dbReference type="EMBL" id="NHYE01000463">
    <property type="protein sequence ID" value="PPR05564.1"/>
    <property type="molecule type" value="Genomic_DNA"/>
</dbReference>
<dbReference type="PROSITE" id="PS51194">
    <property type="entry name" value="HELICASE_CTER"/>
    <property type="match status" value="1"/>
</dbReference>
<dbReference type="Gene3D" id="3.40.50.10810">
    <property type="entry name" value="Tandem AAA-ATPase domain"/>
    <property type="match status" value="1"/>
</dbReference>
<dbReference type="Proteomes" id="UP000284706">
    <property type="component" value="Unassembled WGS sequence"/>
</dbReference>
<dbReference type="Pfam" id="PF00176">
    <property type="entry name" value="SNF2-rel_dom"/>
    <property type="match status" value="1"/>
</dbReference>
<keyword evidence="2" id="KW-0378">Hydrolase</keyword>
<keyword evidence="8" id="KW-1185">Reference proteome</keyword>
<evidence type="ECO:0000259" key="6">
    <source>
        <dbReference type="PROSITE" id="PS51194"/>
    </source>
</evidence>